<dbReference type="CDD" id="cd06170">
    <property type="entry name" value="LuxR_C_like"/>
    <property type="match status" value="1"/>
</dbReference>
<dbReference type="Gene3D" id="3.30.450.20">
    <property type="entry name" value="PAS domain"/>
    <property type="match status" value="1"/>
</dbReference>
<dbReference type="GO" id="GO:0006355">
    <property type="term" value="P:regulation of DNA-templated transcription"/>
    <property type="evidence" value="ECO:0007669"/>
    <property type="project" value="InterPro"/>
</dbReference>
<dbReference type="PRINTS" id="PR00038">
    <property type="entry name" value="HTHLUXR"/>
</dbReference>
<comment type="caution">
    <text evidence="5">The sequence shown here is derived from an EMBL/GenBank/DDBJ whole genome shotgun (WGS) entry which is preliminary data.</text>
</comment>
<keyword evidence="5" id="KW-0808">Transferase</keyword>
<gene>
    <name evidence="5" type="ORF">AM493_13780</name>
</gene>
<keyword evidence="1" id="KW-0805">Transcription regulation</keyword>
<dbReference type="GO" id="GO:0003677">
    <property type="term" value="F:DNA binding"/>
    <property type="evidence" value="ECO:0007669"/>
    <property type="project" value="UniProtKB-KW"/>
</dbReference>
<evidence type="ECO:0000313" key="5">
    <source>
        <dbReference type="EMBL" id="KOS06983.1"/>
    </source>
</evidence>
<dbReference type="PANTHER" id="PTHR44688">
    <property type="entry name" value="DNA-BINDING TRANSCRIPTIONAL ACTIVATOR DEVR_DOSR"/>
    <property type="match status" value="1"/>
</dbReference>
<dbReference type="Pfam" id="PF00196">
    <property type="entry name" value="GerE"/>
    <property type="match status" value="1"/>
</dbReference>
<accession>A0A0M8MAF0</accession>
<evidence type="ECO:0000256" key="2">
    <source>
        <dbReference type="ARBA" id="ARBA00023125"/>
    </source>
</evidence>
<dbReference type="RefSeq" id="WP_054408611.1">
    <property type="nucleotide sequence ID" value="NZ_FOYA01000009.1"/>
</dbReference>
<evidence type="ECO:0000313" key="6">
    <source>
        <dbReference type="Proteomes" id="UP000037755"/>
    </source>
</evidence>
<dbReference type="Gene3D" id="1.10.10.10">
    <property type="entry name" value="Winged helix-like DNA-binding domain superfamily/Winged helix DNA-binding domain"/>
    <property type="match status" value="1"/>
</dbReference>
<keyword evidence="2" id="KW-0238">DNA-binding</keyword>
<evidence type="ECO:0000259" key="4">
    <source>
        <dbReference type="PROSITE" id="PS50043"/>
    </source>
</evidence>
<dbReference type="GO" id="GO:0016301">
    <property type="term" value="F:kinase activity"/>
    <property type="evidence" value="ECO:0007669"/>
    <property type="project" value="UniProtKB-KW"/>
</dbReference>
<evidence type="ECO:0000256" key="1">
    <source>
        <dbReference type="ARBA" id="ARBA00023015"/>
    </source>
</evidence>
<reference evidence="5 6" key="1">
    <citation type="submission" date="2015-08" db="EMBL/GenBank/DDBJ databases">
        <title>Whole genome sequence of Flavobacterium akiainvivens IK-1T, from decaying Wikstroemia oahuensis, an endemic Hawaiian shrub.</title>
        <authorList>
            <person name="Wan X."/>
            <person name="Hou S."/>
            <person name="Saito J."/>
            <person name="Donachie S."/>
        </authorList>
    </citation>
    <scope>NUCLEOTIDE SEQUENCE [LARGE SCALE GENOMIC DNA]</scope>
    <source>
        <strain evidence="5 6">IK-1</strain>
    </source>
</reference>
<feature type="domain" description="HTH luxR-type" evidence="4">
    <location>
        <begin position="190"/>
        <end position="255"/>
    </location>
</feature>
<dbReference type="InterPro" id="IPR000792">
    <property type="entry name" value="Tscrpt_reg_LuxR_C"/>
</dbReference>
<sequence length="258" mass="28709">MTTTVPQELSSMLLGQAFLNDAENRQETLAAYKEQVQQYVAIENNVAVLSDFSTNSSYIYAGAFGHFFGLPQSGTIIESAFEDFIFNKIHPDDIAERHVLELRYIQLQNSLPAHERIKYSTCCTLRALNPQGSYVPITHRMLYPKSLVNGSIWLALCLYAPAANNEPQKGINGRIINTETGEVLPVEAYSQYDRQLLSTREAQVLALIAKGIASKEIAGQLHISAYTVNRHRQNIISKMQVANTAEAVKTALMMGIIE</sequence>
<keyword evidence="5" id="KW-0418">Kinase</keyword>
<evidence type="ECO:0000256" key="3">
    <source>
        <dbReference type="ARBA" id="ARBA00023163"/>
    </source>
</evidence>
<dbReference type="PATRIC" id="fig|1202724.3.peg.2855"/>
<dbReference type="SMART" id="SM00421">
    <property type="entry name" value="HTH_LUXR"/>
    <property type="match status" value="1"/>
</dbReference>
<name>A0A0M8MAF0_9FLAO</name>
<protein>
    <submittedName>
        <fullName evidence="5">Histidine kinase</fullName>
    </submittedName>
</protein>
<dbReference type="Proteomes" id="UP000037755">
    <property type="component" value="Unassembled WGS sequence"/>
</dbReference>
<keyword evidence="6" id="KW-1185">Reference proteome</keyword>
<dbReference type="OrthoDB" id="965844at2"/>
<dbReference type="PROSITE" id="PS50043">
    <property type="entry name" value="HTH_LUXR_2"/>
    <property type="match status" value="1"/>
</dbReference>
<dbReference type="SUPFAM" id="SSF46894">
    <property type="entry name" value="C-terminal effector domain of the bipartite response regulators"/>
    <property type="match status" value="1"/>
</dbReference>
<dbReference type="PROSITE" id="PS00622">
    <property type="entry name" value="HTH_LUXR_1"/>
    <property type="match status" value="1"/>
</dbReference>
<organism evidence="5 6">
    <name type="scientific">Flavobacterium akiainvivens</name>
    <dbReference type="NCBI Taxonomy" id="1202724"/>
    <lineage>
        <taxon>Bacteria</taxon>
        <taxon>Pseudomonadati</taxon>
        <taxon>Bacteroidota</taxon>
        <taxon>Flavobacteriia</taxon>
        <taxon>Flavobacteriales</taxon>
        <taxon>Flavobacteriaceae</taxon>
        <taxon>Flavobacterium</taxon>
    </lineage>
</organism>
<dbReference type="PANTHER" id="PTHR44688:SF16">
    <property type="entry name" value="DNA-BINDING TRANSCRIPTIONAL ACTIVATOR DEVR_DOSR"/>
    <property type="match status" value="1"/>
</dbReference>
<dbReference type="AlphaFoldDB" id="A0A0M8MAF0"/>
<proteinExistence type="predicted"/>
<dbReference type="InterPro" id="IPR036388">
    <property type="entry name" value="WH-like_DNA-bd_sf"/>
</dbReference>
<dbReference type="InterPro" id="IPR016032">
    <property type="entry name" value="Sig_transdc_resp-reg_C-effctor"/>
</dbReference>
<dbReference type="EMBL" id="LIYD01000005">
    <property type="protein sequence ID" value="KOS06983.1"/>
    <property type="molecule type" value="Genomic_DNA"/>
</dbReference>
<keyword evidence="3" id="KW-0804">Transcription</keyword>
<dbReference type="STRING" id="1202724.AM493_13780"/>